<evidence type="ECO:0000313" key="1">
    <source>
        <dbReference type="EMBL" id="EEG70493.1"/>
    </source>
</evidence>
<reference evidence="1 2" key="1">
    <citation type="submission" date="2009-02" db="EMBL/GenBank/DDBJ databases">
        <title>Draft genome sequence of Bifidobacterium pseudocatenulatum (DSM 20438).</title>
        <authorList>
            <person name="Sudarsanam P."/>
            <person name="Ley R."/>
            <person name="Guruge J."/>
            <person name="Turnbaugh P.J."/>
            <person name="Mahowald M."/>
            <person name="Liep D."/>
            <person name="Gordon J."/>
        </authorList>
    </citation>
    <scope>NUCLEOTIDE SEQUENCE [LARGE SCALE GENOMIC DNA]</scope>
    <source>
        <strain evidence="1 2">DSM 20438</strain>
    </source>
</reference>
<evidence type="ECO:0000313" key="2">
    <source>
        <dbReference type="Proteomes" id="UP000003875"/>
    </source>
</evidence>
<sequence>MNTSHAIKKIDKRLNINDIKPSSHLFHVRFAILACGVLNHA</sequence>
<dbReference type="eggNOG" id="ENOG50326DH">
    <property type="taxonomic scope" value="Bacteria"/>
</dbReference>
<proteinExistence type="predicted"/>
<dbReference type="AlphaFoldDB" id="C0BSZ2"/>
<accession>C0BSZ2</accession>
<protein>
    <submittedName>
        <fullName evidence="1">Uncharacterized protein</fullName>
    </submittedName>
</protein>
<gene>
    <name evidence="1" type="ORF">BIFPSEUDO_03511</name>
</gene>
<comment type="caution">
    <text evidence="1">The sequence shown here is derived from an EMBL/GenBank/DDBJ whole genome shotgun (WGS) entry which is preliminary data.</text>
</comment>
<dbReference type="Proteomes" id="UP000003875">
    <property type="component" value="Unassembled WGS sequence"/>
</dbReference>
<name>C0BSZ2_BIFPS</name>
<organism evidence="1 2">
    <name type="scientific">Bifidobacterium pseudocatenulatum DSM 20438 = JCM 1200 = LMG 10505</name>
    <dbReference type="NCBI Taxonomy" id="547043"/>
    <lineage>
        <taxon>Bacteria</taxon>
        <taxon>Bacillati</taxon>
        <taxon>Actinomycetota</taxon>
        <taxon>Actinomycetes</taxon>
        <taxon>Bifidobacteriales</taxon>
        <taxon>Bifidobacteriaceae</taxon>
        <taxon>Bifidobacterium</taxon>
    </lineage>
</organism>
<reference evidence="1 2" key="2">
    <citation type="submission" date="2009-02" db="EMBL/GenBank/DDBJ databases">
        <authorList>
            <person name="Fulton L."/>
            <person name="Clifton S."/>
            <person name="Fulton B."/>
            <person name="Xu J."/>
            <person name="Minx P."/>
            <person name="Pepin K.H."/>
            <person name="Johnson M."/>
            <person name="Bhonagiri V."/>
            <person name="Nash W.E."/>
            <person name="Mardis E.R."/>
            <person name="Wilson R.K."/>
        </authorList>
    </citation>
    <scope>NUCLEOTIDE SEQUENCE [LARGE SCALE GENOMIC DNA]</scope>
    <source>
        <strain evidence="1 2">DSM 20438</strain>
    </source>
</reference>
<dbReference type="EMBL" id="ABXX02000003">
    <property type="protein sequence ID" value="EEG70493.1"/>
    <property type="molecule type" value="Genomic_DNA"/>
</dbReference>